<evidence type="ECO:0008006" key="3">
    <source>
        <dbReference type="Google" id="ProtNLM"/>
    </source>
</evidence>
<dbReference type="AlphaFoldDB" id="A0AAV6TZW2"/>
<proteinExistence type="predicted"/>
<name>A0AAV6TZW2_9ARAC</name>
<reference evidence="1 2" key="1">
    <citation type="journal article" date="2022" name="Nat. Ecol. Evol.">
        <title>A masculinizing supergene underlies an exaggerated male reproductive morph in a spider.</title>
        <authorList>
            <person name="Hendrickx F."/>
            <person name="De Corte Z."/>
            <person name="Sonet G."/>
            <person name="Van Belleghem S.M."/>
            <person name="Kostlbacher S."/>
            <person name="Vangestel C."/>
        </authorList>
    </citation>
    <scope>NUCLEOTIDE SEQUENCE [LARGE SCALE GENOMIC DNA]</scope>
    <source>
        <strain evidence="1">W744_W776</strain>
    </source>
</reference>
<dbReference type="InterPro" id="IPR043502">
    <property type="entry name" value="DNA/RNA_pol_sf"/>
</dbReference>
<protein>
    <recommendedName>
        <fullName evidence="3">Reverse transcriptase</fullName>
    </recommendedName>
</protein>
<organism evidence="1 2">
    <name type="scientific">Oedothorax gibbosus</name>
    <dbReference type="NCBI Taxonomy" id="931172"/>
    <lineage>
        <taxon>Eukaryota</taxon>
        <taxon>Metazoa</taxon>
        <taxon>Ecdysozoa</taxon>
        <taxon>Arthropoda</taxon>
        <taxon>Chelicerata</taxon>
        <taxon>Arachnida</taxon>
        <taxon>Araneae</taxon>
        <taxon>Araneomorphae</taxon>
        <taxon>Entelegynae</taxon>
        <taxon>Araneoidea</taxon>
        <taxon>Linyphiidae</taxon>
        <taxon>Erigoninae</taxon>
        <taxon>Oedothorax</taxon>
    </lineage>
</organism>
<dbReference type="GO" id="GO:0071897">
    <property type="term" value="P:DNA biosynthetic process"/>
    <property type="evidence" value="ECO:0007669"/>
    <property type="project" value="UniProtKB-ARBA"/>
</dbReference>
<dbReference type="PANTHER" id="PTHR33064">
    <property type="entry name" value="POL PROTEIN"/>
    <property type="match status" value="1"/>
</dbReference>
<dbReference type="EMBL" id="JAFNEN010000781">
    <property type="protein sequence ID" value="KAG8177398.1"/>
    <property type="molecule type" value="Genomic_DNA"/>
</dbReference>
<dbReference type="Proteomes" id="UP000827092">
    <property type="component" value="Unassembled WGS sequence"/>
</dbReference>
<keyword evidence="2" id="KW-1185">Reference proteome</keyword>
<evidence type="ECO:0000313" key="1">
    <source>
        <dbReference type="EMBL" id="KAG8177398.1"/>
    </source>
</evidence>
<dbReference type="InterPro" id="IPR051320">
    <property type="entry name" value="Viral_Replic_Matur_Polypro"/>
</dbReference>
<evidence type="ECO:0000313" key="2">
    <source>
        <dbReference type="Proteomes" id="UP000827092"/>
    </source>
</evidence>
<accession>A0AAV6TZW2</accession>
<comment type="caution">
    <text evidence="1">The sequence shown here is derived from an EMBL/GenBank/DDBJ whole genome shotgun (WGS) entry which is preliminary data.</text>
</comment>
<dbReference type="PANTHER" id="PTHR33064:SF29">
    <property type="entry name" value="PEPTIDASE A2 DOMAIN-CONTAINING PROTEIN-RELATED"/>
    <property type="match status" value="1"/>
</dbReference>
<sequence>MHLDYVLNDLETFGFSVKLKKCSFAFPEITFLGHRIGGGKRLPDSDKILAIKQSKRQITKKDVKSVLELMGFYRSYTPNYAKKLSP</sequence>
<dbReference type="InterPro" id="IPR043128">
    <property type="entry name" value="Rev_trsase/Diguanyl_cyclase"/>
</dbReference>
<dbReference type="Gene3D" id="3.30.70.270">
    <property type="match status" value="2"/>
</dbReference>
<gene>
    <name evidence="1" type="ORF">JTE90_014846</name>
</gene>
<dbReference type="SUPFAM" id="SSF56672">
    <property type="entry name" value="DNA/RNA polymerases"/>
    <property type="match status" value="1"/>
</dbReference>